<protein>
    <submittedName>
        <fullName evidence="2">Uncharacterized protein</fullName>
    </submittedName>
</protein>
<feature type="compositionally biased region" description="Polar residues" evidence="1">
    <location>
        <begin position="178"/>
        <end position="189"/>
    </location>
</feature>
<dbReference type="EMBL" id="JARJCN010000176">
    <property type="protein sequence ID" value="KAJ7065894.1"/>
    <property type="molecule type" value="Genomic_DNA"/>
</dbReference>
<comment type="caution">
    <text evidence="2">The sequence shown here is derived from an EMBL/GenBank/DDBJ whole genome shotgun (WGS) entry which is preliminary data.</text>
</comment>
<organism evidence="2 3">
    <name type="scientific">Mycena belliarum</name>
    <dbReference type="NCBI Taxonomy" id="1033014"/>
    <lineage>
        <taxon>Eukaryota</taxon>
        <taxon>Fungi</taxon>
        <taxon>Dikarya</taxon>
        <taxon>Basidiomycota</taxon>
        <taxon>Agaricomycotina</taxon>
        <taxon>Agaricomycetes</taxon>
        <taxon>Agaricomycetidae</taxon>
        <taxon>Agaricales</taxon>
        <taxon>Marasmiineae</taxon>
        <taxon>Mycenaceae</taxon>
        <taxon>Mycena</taxon>
    </lineage>
</organism>
<accession>A0AAD6TMD4</accession>
<reference evidence="2" key="1">
    <citation type="submission" date="2023-03" db="EMBL/GenBank/DDBJ databases">
        <title>Massive genome expansion in bonnet fungi (Mycena s.s.) driven by repeated elements and novel gene families across ecological guilds.</title>
        <authorList>
            <consortium name="Lawrence Berkeley National Laboratory"/>
            <person name="Harder C.B."/>
            <person name="Miyauchi S."/>
            <person name="Viragh M."/>
            <person name="Kuo A."/>
            <person name="Thoen E."/>
            <person name="Andreopoulos B."/>
            <person name="Lu D."/>
            <person name="Skrede I."/>
            <person name="Drula E."/>
            <person name="Henrissat B."/>
            <person name="Morin E."/>
            <person name="Kohler A."/>
            <person name="Barry K."/>
            <person name="LaButti K."/>
            <person name="Morin E."/>
            <person name="Salamov A."/>
            <person name="Lipzen A."/>
            <person name="Mereny Z."/>
            <person name="Hegedus B."/>
            <person name="Baldrian P."/>
            <person name="Stursova M."/>
            <person name="Weitz H."/>
            <person name="Taylor A."/>
            <person name="Grigoriev I.V."/>
            <person name="Nagy L.G."/>
            <person name="Martin F."/>
            <person name="Kauserud H."/>
        </authorList>
    </citation>
    <scope>NUCLEOTIDE SEQUENCE</scope>
    <source>
        <strain evidence="2">CBHHK173m</strain>
    </source>
</reference>
<evidence type="ECO:0000313" key="3">
    <source>
        <dbReference type="Proteomes" id="UP001222325"/>
    </source>
</evidence>
<evidence type="ECO:0000313" key="2">
    <source>
        <dbReference type="EMBL" id="KAJ7065894.1"/>
    </source>
</evidence>
<proteinExistence type="predicted"/>
<keyword evidence="3" id="KW-1185">Reference proteome</keyword>
<gene>
    <name evidence="2" type="ORF">B0H15DRAFT_807693</name>
</gene>
<name>A0AAD6TMD4_9AGAR</name>
<sequence length="326" mass="36605">MYKIREETARANWIEAQATLPLPTLGYSPDLLRTTSIDVQREAPRIAQGLSELRTFIAREQERLVEQLNAREWLEELGGRSFSASSSLQAYVDSAMRQNVALYARVSSGLDKLERRERSLVASYADICEELTRRLVMMEEYEAARIHENREAALAGQSTSDSPEPSGPQIAHAWQEVYASSDSETSVSPRTLPPSYPGSPHESDEYYSADEREHLVRIPHSVGPDITTDERDDQLVPEAHDAPLEGTPGPAIAEENTAIDDAPEPDRSFGAQALSQRIEHLATVRRPRSHPTRAPGKRRTNPLIDYPRSPMGTQRYSNWNQIIEPH</sequence>
<feature type="region of interest" description="Disordered" evidence="1">
    <location>
        <begin position="178"/>
        <end position="207"/>
    </location>
</feature>
<evidence type="ECO:0000256" key="1">
    <source>
        <dbReference type="SAM" id="MobiDB-lite"/>
    </source>
</evidence>
<feature type="region of interest" description="Disordered" evidence="1">
    <location>
        <begin position="283"/>
        <end position="312"/>
    </location>
</feature>
<feature type="compositionally biased region" description="Basic residues" evidence="1">
    <location>
        <begin position="283"/>
        <end position="300"/>
    </location>
</feature>
<dbReference type="Proteomes" id="UP001222325">
    <property type="component" value="Unassembled WGS sequence"/>
</dbReference>
<dbReference type="AlphaFoldDB" id="A0AAD6TMD4"/>